<evidence type="ECO:0000313" key="4">
    <source>
        <dbReference type="Proteomes" id="UP000244446"/>
    </source>
</evidence>
<keyword evidence="4" id="KW-1185">Reference proteome</keyword>
<reference evidence="3 4" key="1">
    <citation type="submission" date="2018-04" db="EMBL/GenBank/DDBJ databases">
        <title>Pelagivirga bohaiensis gen. nov., sp. nov., a bacterium isolated from the Bohai Sea.</title>
        <authorList>
            <person name="Ji X."/>
        </authorList>
    </citation>
    <scope>NUCLEOTIDE SEQUENCE [LARGE SCALE GENOMIC DNA]</scope>
    <source>
        <strain evidence="3 4">BH-SD19</strain>
    </source>
</reference>
<comment type="caution">
    <text evidence="3">The sequence shown here is derived from an EMBL/GenBank/DDBJ whole genome shotgun (WGS) entry which is preliminary data.</text>
</comment>
<keyword evidence="1" id="KW-1133">Transmembrane helix</keyword>
<evidence type="ECO:0000313" key="3">
    <source>
        <dbReference type="EMBL" id="PVA09012.1"/>
    </source>
</evidence>
<evidence type="ECO:0000259" key="2">
    <source>
        <dbReference type="Pfam" id="PF09851"/>
    </source>
</evidence>
<feature type="transmembrane region" description="Helical" evidence="1">
    <location>
        <begin position="31"/>
        <end position="52"/>
    </location>
</feature>
<keyword evidence="1" id="KW-0472">Membrane</keyword>
<dbReference type="Proteomes" id="UP000244446">
    <property type="component" value="Unassembled WGS sequence"/>
</dbReference>
<keyword evidence="1" id="KW-0812">Transmembrane</keyword>
<feature type="domain" description="SHOCT" evidence="2">
    <location>
        <begin position="67"/>
        <end position="92"/>
    </location>
</feature>
<sequence length="94" mass="10295">MTAYANVASATPDGDWSRGYGHMMWSGGHGLLGGLMMLVFWGVIIGLIVLGVRSFSGRSDAPSGSSALDILKERYARGEIEEDEYERRKANLER</sequence>
<dbReference type="InterPro" id="IPR018649">
    <property type="entry name" value="SHOCT"/>
</dbReference>
<accession>A0A2T7G3L4</accession>
<dbReference type="AlphaFoldDB" id="A0A2T7G3L4"/>
<name>A0A2T7G3L4_9RHOB</name>
<dbReference type="OrthoDB" id="1123500at2"/>
<gene>
    <name evidence="3" type="ORF">DC366_15730</name>
</gene>
<proteinExistence type="predicted"/>
<protein>
    <recommendedName>
        <fullName evidence="2">SHOCT domain-containing protein</fullName>
    </recommendedName>
</protein>
<dbReference type="EMBL" id="QCYH01000012">
    <property type="protein sequence ID" value="PVA09012.1"/>
    <property type="molecule type" value="Genomic_DNA"/>
</dbReference>
<dbReference type="Pfam" id="PF09851">
    <property type="entry name" value="SHOCT"/>
    <property type="match status" value="1"/>
</dbReference>
<organism evidence="3 4">
    <name type="scientific">Pelagivirga sediminicola</name>
    <dbReference type="NCBI Taxonomy" id="2170575"/>
    <lineage>
        <taxon>Bacteria</taxon>
        <taxon>Pseudomonadati</taxon>
        <taxon>Pseudomonadota</taxon>
        <taxon>Alphaproteobacteria</taxon>
        <taxon>Rhodobacterales</taxon>
        <taxon>Paracoccaceae</taxon>
        <taxon>Pelagivirga</taxon>
    </lineage>
</organism>
<evidence type="ECO:0000256" key="1">
    <source>
        <dbReference type="SAM" id="Phobius"/>
    </source>
</evidence>